<dbReference type="EMBL" id="JAUTAL010000001">
    <property type="protein sequence ID" value="MDQ1097588.1"/>
    <property type="molecule type" value="Genomic_DNA"/>
</dbReference>
<dbReference type="SUPFAM" id="SSF55729">
    <property type="entry name" value="Acyl-CoA N-acyltransferases (Nat)"/>
    <property type="match status" value="1"/>
</dbReference>
<feature type="domain" description="N-acetyltransferase" evidence="2">
    <location>
        <begin position="1"/>
        <end position="143"/>
    </location>
</feature>
<dbReference type="PANTHER" id="PTHR13947:SF37">
    <property type="entry name" value="LD18367P"/>
    <property type="match status" value="1"/>
</dbReference>
<evidence type="ECO:0000313" key="4">
    <source>
        <dbReference type="Proteomes" id="UP001225072"/>
    </source>
</evidence>
<dbReference type="Proteomes" id="UP001225072">
    <property type="component" value="Unassembled WGS sequence"/>
</dbReference>
<keyword evidence="1" id="KW-0808">Transferase</keyword>
<dbReference type="PANTHER" id="PTHR13947">
    <property type="entry name" value="GNAT FAMILY N-ACETYLTRANSFERASE"/>
    <property type="match status" value="1"/>
</dbReference>
<proteinExistence type="predicted"/>
<organism evidence="3 4">
    <name type="scientific">Chryseobacterium camelliae</name>
    <dbReference type="NCBI Taxonomy" id="1265445"/>
    <lineage>
        <taxon>Bacteria</taxon>
        <taxon>Pseudomonadati</taxon>
        <taxon>Bacteroidota</taxon>
        <taxon>Flavobacteriia</taxon>
        <taxon>Flavobacteriales</taxon>
        <taxon>Weeksellaceae</taxon>
        <taxon>Chryseobacterium group</taxon>
        <taxon>Chryseobacterium</taxon>
    </lineage>
</organism>
<comment type="caution">
    <text evidence="3">The sequence shown here is derived from an EMBL/GenBank/DDBJ whole genome shotgun (WGS) entry which is preliminary data.</text>
</comment>
<evidence type="ECO:0000313" key="3">
    <source>
        <dbReference type="EMBL" id="MDQ1097588.1"/>
    </source>
</evidence>
<dbReference type="RefSeq" id="WP_307451217.1">
    <property type="nucleotide sequence ID" value="NZ_JAUTAL010000001.1"/>
</dbReference>
<evidence type="ECO:0000256" key="1">
    <source>
        <dbReference type="ARBA" id="ARBA00022679"/>
    </source>
</evidence>
<dbReference type="InterPro" id="IPR000182">
    <property type="entry name" value="GNAT_dom"/>
</dbReference>
<dbReference type="CDD" id="cd04301">
    <property type="entry name" value="NAT_SF"/>
    <property type="match status" value="1"/>
</dbReference>
<reference evidence="3 4" key="1">
    <citation type="submission" date="2023-07" db="EMBL/GenBank/DDBJ databases">
        <title>Functional and genomic diversity of the sorghum phyllosphere microbiome.</title>
        <authorList>
            <person name="Shade A."/>
        </authorList>
    </citation>
    <scope>NUCLEOTIDE SEQUENCE [LARGE SCALE GENOMIC DNA]</scope>
    <source>
        <strain evidence="3 4">SORGH_AS_1064</strain>
    </source>
</reference>
<name>A0ABU0TKK5_9FLAO</name>
<dbReference type="Pfam" id="PF13508">
    <property type="entry name" value="Acetyltransf_7"/>
    <property type="match status" value="1"/>
</dbReference>
<sequence>MKITDNSFIFKQLGKNDKFPYELLLLADPSKKMIDTYIRHSEVFTAVYQEETIGVIALFPLEKNTAEIKNIAVKPEFQQQGIGTFLIENTFLAAKNNGMKSIMIGTANSSIGQLLLYQKLGFEMTEIKRNFFLDHYAETIFENGIQAKHMVVLERSLK</sequence>
<dbReference type="PROSITE" id="PS51186">
    <property type="entry name" value="GNAT"/>
    <property type="match status" value="1"/>
</dbReference>
<protein>
    <submittedName>
        <fullName evidence="3">Ribosomal protein S18 acetylase RimI-like enzyme</fullName>
    </submittedName>
</protein>
<accession>A0ABU0TKK5</accession>
<dbReference type="InterPro" id="IPR050769">
    <property type="entry name" value="NAT_camello-type"/>
</dbReference>
<keyword evidence="4" id="KW-1185">Reference proteome</keyword>
<dbReference type="InterPro" id="IPR016181">
    <property type="entry name" value="Acyl_CoA_acyltransferase"/>
</dbReference>
<gene>
    <name evidence="3" type="ORF">QE404_002735</name>
</gene>
<dbReference type="Gene3D" id="3.40.630.30">
    <property type="match status" value="1"/>
</dbReference>
<evidence type="ECO:0000259" key="2">
    <source>
        <dbReference type="PROSITE" id="PS51186"/>
    </source>
</evidence>